<dbReference type="Proteomes" id="UP000185557">
    <property type="component" value="Unassembled WGS sequence"/>
</dbReference>
<comment type="caution">
    <text evidence="10">The sequence shown here is derived from an EMBL/GenBank/DDBJ whole genome shotgun (WGS) entry which is preliminary data.</text>
</comment>
<keyword evidence="2" id="KW-0489">Methyltransferase</keyword>
<dbReference type="InterPro" id="IPR025931">
    <property type="entry name" value="TaqI_C"/>
</dbReference>
<evidence type="ECO:0000259" key="9">
    <source>
        <dbReference type="Pfam" id="PF12950"/>
    </source>
</evidence>
<dbReference type="GO" id="GO:0009307">
    <property type="term" value="P:DNA restriction-modification system"/>
    <property type="evidence" value="ECO:0007669"/>
    <property type="project" value="UniProtKB-KW"/>
</dbReference>
<keyword evidence="3" id="KW-0808">Transferase</keyword>
<comment type="catalytic activity">
    <reaction evidence="7">
        <text>a 2'-deoxyadenosine in DNA + S-adenosyl-L-methionine = an N(6)-methyl-2'-deoxyadenosine in DNA + S-adenosyl-L-homocysteine + H(+)</text>
        <dbReference type="Rhea" id="RHEA:15197"/>
        <dbReference type="Rhea" id="RHEA-COMP:12418"/>
        <dbReference type="Rhea" id="RHEA-COMP:12419"/>
        <dbReference type="ChEBI" id="CHEBI:15378"/>
        <dbReference type="ChEBI" id="CHEBI:57856"/>
        <dbReference type="ChEBI" id="CHEBI:59789"/>
        <dbReference type="ChEBI" id="CHEBI:90615"/>
        <dbReference type="ChEBI" id="CHEBI:90616"/>
        <dbReference type="EC" id="2.1.1.72"/>
    </reaction>
</comment>
<evidence type="ECO:0000259" key="8">
    <source>
        <dbReference type="Pfam" id="PF07669"/>
    </source>
</evidence>
<name>A0A1U7J4W3_9CYAN</name>
<evidence type="ECO:0000256" key="6">
    <source>
        <dbReference type="ARBA" id="ARBA00023125"/>
    </source>
</evidence>
<dbReference type="GO" id="GO:0032259">
    <property type="term" value="P:methylation"/>
    <property type="evidence" value="ECO:0007669"/>
    <property type="project" value="UniProtKB-KW"/>
</dbReference>
<dbReference type="Pfam" id="PF12950">
    <property type="entry name" value="TaqI_C"/>
    <property type="match status" value="1"/>
</dbReference>
<feature type="domain" description="Type II methyltransferase M.TaqI-like" evidence="8">
    <location>
        <begin position="459"/>
        <end position="646"/>
    </location>
</feature>
<dbReference type="InterPro" id="IPR029063">
    <property type="entry name" value="SAM-dependent_MTases_sf"/>
</dbReference>
<keyword evidence="6" id="KW-0238">DNA-binding</keyword>
<proteinExistence type="predicted"/>
<keyword evidence="11" id="KW-1185">Reference proteome</keyword>
<evidence type="ECO:0000256" key="5">
    <source>
        <dbReference type="ARBA" id="ARBA00022747"/>
    </source>
</evidence>
<dbReference type="RefSeq" id="WP_073608643.1">
    <property type="nucleotide sequence ID" value="NZ_MRCG01000008.1"/>
</dbReference>
<accession>A0A1U7J4W3</accession>
<dbReference type="SUPFAM" id="SSF53335">
    <property type="entry name" value="S-adenosyl-L-methionine-dependent methyltransferases"/>
    <property type="match status" value="1"/>
</dbReference>
<dbReference type="REBASE" id="191780">
    <property type="entry name" value="Pte30ORF11880P"/>
</dbReference>
<dbReference type="STRING" id="549789.NIES30_11880"/>
<dbReference type="InterPro" id="IPR011639">
    <property type="entry name" value="MethylTrfase_TaqI-like_dom"/>
</dbReference>
<evidence type="ECO:0000256" key="3">
    <source>
        <dbReference type="ARBA" id="ARBA00022679"/>
    </source>
</evidence>
<dbReference type="PRINTS" id="PR00507">
    <property type="entry name" value="N12N6MTFRASE"/>
</dbReference>
<dbReference type="PANTHER" id="PTHR33841:SF1">
    <property type="entry name" value="DNA METHYLTRANSFERASE A"/>
    <property type="match status" value="1"/>
</dbReference>
<keyword evidence="4" id="KW-0949">S-adenosyl-L-methionine</keyword>
<dbReference type="InterPro" id="IPR023135">
    <property type="entry name" value="N6_DNA_MeTrfase_TaqI_C"/>
</dbReference>
<dbReference type="AlphaFoldDB" id="A0A1U7J4W3"/>
<keyword evidence="5" id="KW-0680">Restriction system</keyword>
<dbReference type="InterPro" id="IPR050953">
    <property type="entry name" value="N4_N6_ade-DNA_methylase"/>
</dbReference>
<dbReference type="EMBL" id="MRCG01000008">
    <property type="protein sequence ID" value="OKH47683.1"/>
    <property type="molecule type" value="Genomic_DNA"/>
</dbReference>
<reference evidence="10 11" key="1">
    <citation type="submission" date="2016-11" db="EMBL/GenBank/DDBJ databases">
        <title>Draft Genome Sequences of Nine Cyanobacterial Strains from Diverse Habitats.</title>
        <authorList>
            <person name="Zhu T."/>
            <person name="Hou S."/>
            <person name="Lu X."/>
            <person name="Hess W.R."/>
        </authorList>
    </citation>
    <scope>NUCLEOTIDE SEQUENCE [LARGE SCALE GENOMIC DNA]</scope>
    <source>
        <strain evidence="10 11">NIES-30</strain>
    </source>
</reference>
<dbReference type="InterPro" id="IPR002052">
    <property type="entry name" value="DNA_methylase_N6_adenine_CS"/>
</dbReference>
<evidence type="ECO:0000256" key="4">
    <source>
        <dbReference type="ARBA" id="ARBA00022691"/>
    </source>
</evidence>
<feature type="domain" description="TaqI-like C-terminal specificity" evidence="9">
    <location>
        <begin position="763"/>
        <end position="881"/>
    </location>
</feature>
<dbReference type="Pfam" id="PF07669">
    <property type="entry name" value="Eco57I"/>
    <property type="match status" value="1"/>
</dbReference>
<dbReference type="GO" id="GO:0009007">
    <property type="term" value="F:site-specific DNA-methyltransferase (adenine-specific) activity"/>
    <property type="evidence" value="ECO:0007669"/>
    <property type="project" value="UniProtKB-EC"/>
</dbReference>
<dbReference type="OrthoDB" id="564694at2"/>
<dbReference type="PANTHER" id="PTHR33841">
    <property type="entry name" value="DNA METHYLTRANSFERASE YEEA-RELATED"/>
    <property type="match status" value="1"/>
</dbReference>
<dbReference type="Gene3D" id="3.90.220.10">
    <property type="entry name" value="Adenine-n6-DNA-methyltransferase Taqi, Chain A, domain 2"/>
    <property type="match status" value="1"/>
</dbReference>
<dbReference type="Gene3D" id="3.40.50.150">
    <property type="entry name" value="Vaccinia Virus protein VP39"/>
    <property type="match status" value="1"/>
</dbReference>
<protein>
    <recommendedName>
        <fullName evidence="1">site-specific DNA-methyltransferase (adenine-specific)</fullName>
        <ecNumber evidence="1">2.1.1.72</ecNumber>
    </recommendedName>
</protein>
<sequence length="957" mass="111177">MAIPERFLELVKRFKDNEKIYTSTSYKEAQLRQEFLNPFFESLGWDLDNRQSLPELYKEVIVEDSISVAGSKHKKAPDYCFKIGGIRKFFVEAKKPSVNLEASKDAAYQVRRYGWPAKLPISILTDFQELAVYDCRVMPDKKDKASKARLKYFNFERYVDSWNEIYDLFSKEAVLAGSLDQFIEENGNRGAATVDTAFLKEIEGWREQLATDLSIRNPDLNQRQLNFAVQMTINRIVFLRIAEDRNIEPYEQLKNTTLTTGVYENLCILFRSADYRYNSGLFHFKSEKDRDEHDELTLSLEIGDEPLQRIIQNLYYPDSPYEFSVIPIEILGQVYEQFLGKVIRLTDKHEAIIEDKPEVRKAGGVYYTPPFIVDYIIANTIGKFLEDKTTRQAKLSLRIIDPSCGSGSFLIAAYQYLLNWYLQKYREDPAKDGHKSKTYLGEKGEYFLTPEEKKDILTKNIYGIDIDLQAVETTKLSLCLKLLEDESNETLFKQLDFLHDRALPDLGENIRCGNSLIDEDYYDSVQMHLLNDEEIYRVNAFNWEDNFSKVFKKRGGFNIVIGNPPYGSFLSESEAKYINKAYLYQNYQLDSYLAFLERSLQKMKPNGFWGMIIPNTWLLNLLSERIRIYLFEEKKILFVRHYLFSVFKKVTVNTEVVILENKRSTADHLISISIVDKKKEISYEIPQINWIERKGKPVNVFEHPKFSCIVKKMRSGTILDKNFLVTQGAKPFQIGKGKPKQTREVVNNKPFVSDTQEDSTFRPLLRGSLIQKYKILWNKNYWISFGNWLAEPRYSAKYDALEKIVIRQTGDSLVATLDTSQFIVRDNSYTIVPRDENLSLRFLLGVINSKLLNWFYQKIVNSEEGEALAQVKREHIASLPLKIPRFDILEEKAIYDNIIDLVDQMLLLCKGAETAKTPSEKGVKSQRIKVADKQIDRLVYGLYGLTDEEIAIVEESL</sequence>
<evidence type="ECO:0000313" key="10">
    <source>
        <dbReference type="EMBL" id="OKH47683.1"/>
    </source>
</evidence>
<organism evidence="10 11">
    <name type="scientific">Phormidium tenue NIES-30</name>
    <dbReference type="NCBI Taxonomy" id="549789"/>
    <lineage>
        <taxon>Bacteria</taxon>
        <taxon>Bacillati</taxon>
        <taxon>Cyanobacteriota</taxon>
        <taxon>Cyanophyceae</taxon>
        <taxon>Oscillatoriophycideae</taxon>
        <taxon>Oscillatoriales</taxon>
        <taxon>Oscillatoriaceae</taxon>
        <taxon>Phormidium</taxon>
    </lineage>
</organism>
<dbReference type="GO" id="GO:0003677">
    <property type="term" value="F:DNA binding"/>
    <property type="evidence" value="ECO:0007669"/>
    <property type="project" value="UniProtKB-KW"/>
</dbReference>
<evidence type="ECO:0000256" key="1">
    <source>
        <dbReference type="ARBA" id="ARBA00011900"/>
    </source>
</evidence>
<dbReference type="EC" id="2.1.1.72" evidence="1"/>
<gene>
    <name evidence="10" type="ORF">NIES30_11880</name>
</gene>
<evidence type="ECO:0000256" key="2">
    <source>
        <dbReference type="ARBA" id="ARBA00022603"/>
    </source>
</evidence>
<dbReference type="PROSITE" id="PS00092">
    <property type="entry name" value="N6_MTASE"/>
    <property type="match status" value="1"/>
</dbReference>
<evidence type="ECO:0000256" key="7">
    <source>
        <dbReference type="ARBA" id="ARBA00047942"/>
    </source>
</evidence>
<evidence type="ECO:0000313" key="11">
    <source>
        <dbReference type="Proteomes" id="UP000185557"/>
    </source>
</evidence>